<keyword evidence="4" id="KW-1185">Reference proteome</keyword>
<feature type="compositionally biased region" description="Acidic residues" evidence="1">
    <location>
        <begin position="274"/>
        <end position="297"/>
    </location>
</feature>
<evidence type="ECO:0000313" key="3">
    <source>
        <dbReference type="EMBL" id="KAK6227321.1"/>
    </source>
</evidence>
<feature type="region of interest" description="Disordered" evidence="1">
    <location>
        <begin position="129"/>
        <end position="158"/>
    </location>
</feature>
<keyword evidence="2" id="KW-0472">Membrane</keyword>
<keyword evidence="2" id="KW-0812">Transmembrane</keyword>
<feature type="compositionally biased region" description="Polar residues" evidence="1">
    <location>
        <begin position="202"/>
        <end position="215"/>
    </location>
</feature>
<feature type="compositionally biased region" description="Polar residues" evidence="1">
    <location>
        <begin position="74"/>
        <end position="93"/>
    </location>
</feature>
<feature type="region of interest" description="Disordered" evidence="1">
    <location>
        <begin position="173"/>
        <end position="216"/>
    </location>
</feature>
<protein>
    <submittedName>
        <fullName evidence="3">Uncharacterized protein</fullName>
    </submittedName>
</protein>
<feature type="transmembrane region" description="Helical" evidence="2">
    <location>
        <begin position="390"/>
        <end position="410"/>
    </location>
</feature>
<evidence type="ECO:0000313" key="4">
    <source>
        <dbReference type="Proteomes" id="UP001327957"/>
    </source>
</evidence>
<dbReference type="Proteomes" id="UP001327957">
    <property type="component" value="Unassembled WGS sequence"/>
</dbReference>
<accession>A0AAV9TUZ3</accession>
<proteinExistence type="predicted"/>
<evidence type="ECO:0000256" key="1">
    <source>
        <dbReference type="SAM" id="MobiDB-lite"/>
    </source>
</evidence>
<feature type="compositionally biased region" description="Low complexity" evidence="1">
    <location>
        <begin position="15"/>
        <end position="30"/>
    </location>
</feature>
<dbReference type="AlphaFoldDB" id="A0AAV9TUZ3"/>
<feature type="region of interest" description="Disordered" evidence="1">
    <location>
        <begin position="1"/>
        <end position="98"/>
    </location>
</feature>
<keyword evidence="2" id="KW-1133">Transmembrane helix</keyword>
<gene>
    <name evidence="3" type="ORF">QIS74_00876</name>
</gene>
<reference evidence="3 4" key="1">
    <citation type="submission" date="2023-04" db="EMBL/GenBank/DDBJ databases">
        <title>Colletotrichum tabacum stain YC1 causing leaf anthracnose on Nicotiana tabacum(L.) cv.</title>
        <authorList>
            <person name="Ji Z."/>
            <person name="Wang M."/>
            <person name="Zhang J."/>
            <person name="Wang N."/>
            <person name="Zhou Z."/>
        </authorList>
    </citation>
    <scope>NUCLEOTIDE SEQUENCE [LARGE SCALE GENOMIC DNA]</scope>
    <source>
        <strain evidence="3 4">YC1</strain>
    </source>
</reference>
<name>A0AAV9TUZ3_9PEZI</name>
<evidence type="ECO:0000256" key="2">
    <source>
        <dbReference type="SAM" id="Phobius"/>
    </source>
</evidence>
<dbReference type="EMBL" id="JASAOK010000001">
    <property type="protein sequence ID" value="KAK6227321.1"/>
    <property type="molecule type" value="Genomic_DNA"/>
</dbReference>
<feature type="region of interest" description="Disordered" evidence="1">
    <location>
        <begin position="266"/>
        <end position="301"/>
    </location>
</feature>
<sequence>MIIVPEKQTRYWRNRSPYPRASRTPSSSPPAHEADDDWSGSSENEDNRNIFPSGYEEKQLPRPIAEAGTDSKSKSLSTTPAIMTPSSPGSFTSEMELRSPRYQRTAETRESLAEEWEPWPALRRSITWDLDSTPGNPSRPRVTRHSTLPSDQSTYIDTHPANNLNELFELQETRSEEELGPRSQRHRPVRSNLTAVEHSRSPLHNTGSLQSTGLTTRKKPYRHPFVTGNLGCSLSLFVSPSLPFPRQYQPLVRWSLNVNATMASQSDSMFDLTTESEEDDDDDEDEGDEDDEDDDDDKNDHDAYWAKLSHRLAAAIPEPELPRVGDPAPFPGRPSGEEMVVFRESMWCHCVICCNWKRAFTSRPRGVCLNARVVPRSEAAEMRAKTMNELARWLLAGIVGVWVLMMAADLKLAALEEMR</sequence>
<organism evidence="3 4">
    <name type="scientific">Colletotrichum tabaci</name>
    <dbReference type="NCBI Taxonomy" id="1209068"/>
    <lineage>
        <taxon>Eukaryota</taxon>
        <taxon>Fungi</taxon>
        <taxon>Dikarya</taxon>
        <taxon>Ascomycota</taxon>
        <taxon>Pezizomycotina</taxon>
        <taxon>Sordariomycetes</taxon>
        <taxon>Hypocreomycetidae</taxon>
        <taxon>Glomerellales</taxon>
        <taxon>Glomerellaceae</taxon>
        <taxon>Colletotrichum</taxon>
        <taxon>Colletotrichum destructivum species complex</taxon>
    </lineage>
</organism>
<comment type="caution">
    <text evidence="3">The sequence shown here is derived from an EMBL/GenBank/DDBJ whole genome shotgun (WGS) entry which is preliminary data.</text>
</comment>
<feature type="compositionally biased region" description="Polar residues" evidence="1">
    <location>
        <begin position="145"/>
        <end position="158"/>
    </location>
</feature>